<dbReference type="EMBL" id="ACCG02000009">
    <property type="protein sequence ID" value="EFE89609.1"/>
    <property type="molecule type" value="Genomic_DNA"/>
</dbReference>
<proteinExistence type="predicted"/>
<accession>D4BPM3</accession>
<dbReference type="Proteomes" id="UP000003191">
    <property type="component" value="Unassembled WGS sequence"/>
</dbReference>
<evidence type="ECO:0000313" key="1">
    <source>
        <dbReference type="EMBL" id="EFE89609.1"/>
    </source>
</evidence>
<protein>
    <submittedName>
        <fullName evidence="1">Uncharacterized protein</fullName>
    </submittedName>
</protein>
<evidence type="ECO:0000313" key="2">
    <source>
        <dbReference type="Proteomes" id="UP000003191"/>
    </source>
</evidence>
<name>D4BPM3_BIFBR</name>
<comment type="caution">
    <text evidence="1">The sequence shown here is derived from an EMBL/GenBank/DDBJ whole genome shotgun (WGS) entry which is preliminary data.</text>
</comment>
<dbReference type="HOGENOM" id="CLU_2714242_0_0_11"/>
<reference evidence="1 2" key="1">
    <citation type="submission" date="2010-02" db="EMBL/GenBank/DDBJ databases">
        <authorList>
            <person name="Weinstock G."/>
            <person name="Sodergren E."/>
            <person name="Clifton S."/>
            <person name="Fulton L."/>
            <person name="Fulton B."/>
            <person name="Courtney L."/>
            <person name="Fronick C."/>
            <person name="Harrison M."/>
            <person name="Strong C."/>
            <person name="Farmer C."/>
            <person name="Delahaunty K."/>
            <person name="Markovic C."/>
            <person name="Hall O."/>
            <person name="Minx P."/>
            <person name="Tomlinson C."/>
            <person name="Mitreva M."/>
            <person name="Nelson J."/>
            <person name="Hou S."/>
            <person name="Wollam A."/>
            <person name="Pepin K.H."/>
            <person name="Johnson M."/>
            <person name="Bhonagiri V."/>
            <person name="Zhang X."/>
            <person name="Suruliraj S."/>
            <person name="Warren W."/>
            <person name="Chinwalla A."/>
            <person name="Mardis E.R."/>
            <person name="Wilson R.K."/>
        </authorList>
    </citation>
    <scope>NUCLEOTIDE SEQUENCE [LARGE SCALE GENOMIC DNA]</scope>
    <source>
        <strain evidence="1 2">DSM 20213</strain>
    </source>
</reference>
<organism evidence="1 2">
    <name type="scientific">Bifidobacterium breve DSM 20213 = JCM 1192</name>
    <dbReference type="NCBI Taxonomy" id="518634"/>
    <lineage>
        <taxon>Bacteria</taxon>
        <taxon>Bacillati</taxon>
        <taxon>Actinomycetota</taxon>
        <taxon>Actinomycetes</taxon>
        <taxon>Bifidobacteriales</taxon>
        <taxon>Bifidobacteriaceae</taxon>
        <taxon>Bifidobacterium</taxon>
    </lineage>
</organism>
<keyword evidence="2" id="KW-1185">Reference proteome</keyword>
<sequence length="72" mass="8056">MDQSRIGEHGIHRTVHEIVDELQGIIVGFTATASANGRGIIGRQRMVGFHRPKCTGKNGTTAYWLILFWYGE</sequence>
<dbReference type="AlphaFoldDB" id="D4BPM3"/>
<gene>
    <name evidence="1" type="ORF">BIFBRE_04037</name>
</gene>